<gene>
    <name evidence="3" type="ORF">JE024_35800</name>
</gene>
<accession>A0ABS2V447</accession>
<proteinExistence type="predicted"/>
<evidence type="ECO:0000256" key="1">
    <source>
        <dbReference type="SAM" id="MobiDB-lite"/>
    </source>
</evidence>
<evidence type="ECO:0000313" key="3">
    <source>
        <dbReference type="EMBL" id="MBM9623952.1"/>
    </source>
</evidence>
<dbReference type="RefSeq" id="WP_205378011.1">
    <property type="nucleotide sequence ID" value="NZ_JAFEJA010000002.1"/>
</dbReference>
<name>A0ABS2V447_9ACTN</name>
<feature type="signal peptide" evidence="2">
    <location>
        <begin position="1"/>
        <end position="25"/>
    </location>
</feature>
<reference evidence="3 4" key="1">
    <citation type="journal article" date="2016" name="Arch. Microbiol.">
        <title>Streptomyces zhihengii sp. nov., isolated from rhizospheric soil of Psammosilene tunicoides.</title>
        <authorList>
            <person name="Huang M.J."/>
            <person name="Fei J.J."/>
            <person name="Salam N."/>
            <person name="Kim C.J."/>
            <person name="Hozzein W.N."/>
            <person name="Xiao M."/>
            <person name="Huang H.Q."/>
            <person name="Li W.J."/>
        </authorList>
    </citation>
    <scope>NUCLEOTIDE SEQUENCE [LARGE SCALE GENOMIC DNA]</scope>
    <source>
        <strain evidence="3 4">YIM T102</strain>
    </source>
</reference>
<evidence type="ECO:0000256" key="2">
    <source>
        <dbReference type="SAM" id="SignalP"/>
    </source>
</evidence>
<dbReference type="Proteomes" id="UP000664109">
    <property type="component" value="Unassembled WGS sequence"/>
</dbReference>
<keyword evidence="4" id="KW-1185">Reference proteome</keyword>
<comment type="caution">
    <text evidence="3">The sequence shown here is derived from an EMBL/GenBank/DDBJ whole genome shotgun (WGS) entry which is preliminary data.</text>
</comment>
<feature type="chain" id="PRO_5046306835" evidence="2">
    <location>
        <begin position="26"/>
        <end position="122"/>
    </location>
</feature>
<organism evidence="3 4">
    <name type="scientific">Streptomyces zhihengii</name>
    <dbReference type="NCBI Taxonomy" id="1818004"/>
    <lineage>
        <taxon>Bacteria</taxon>
        <taxon>Bacillati</taxon>
        <taxon>Actinomycetota</taxon>
        <taxon>Actinomycetes</taxon>
        <taxon>Kitasatosporales</taxon>
        <taxon>Streptomycetaceae</taxon>
        <taxon>Streptomyces</taxon>
    </lineage>
</organism>
<sequence>MRALVPALLAASVVVVGPAAPQAQAFSSLCNAPGGTYMCDKAEAGAKWLYENSGAKGVVDGVSSVVDFASDPFGYIEGKLRNGTKGMFDAFGEELTGKESSGPADDKPEDGKDKPSEKGTGG</sequence>
<keyword evidence="2" id="KW-0732">Signal</keyword>
<feature type="region of interest" description="Disordered" evidence="1">
    <location>
        <begin position="94"/>
        <end position="122"/>
    </location>
</feature>
<dbReference type="EMBL" id="JAFEJA010000002">
    <property type="protein sequence ID" value="MBM9623952.1"/>
    <property type="molecule type" value="Genomic_DNA"/>
</dbReference>
<feature type="compositionally biased region" description="Basic and acidic residues" evidence="1">
    <location>
        <begin position="104"/>
        <end position="122"/>
    </location>
</feature>
<evidence type="ECO:0000313" key="4">
    <source>
        <dbReference type="Proteomes" id="UP000664109"/>
    </source>
</evidence>
<protein>
    <submittedName>
        <fullName evidence="3">Uncharacterized protein</fullName>
    </submittedName>
</protein>